<dbReference type="InterPro" id="IPR029062">
    <property type="entry name" value="Class_I_gatase-like"/>
</dbReference>
<evidence type="ECO:0000256" key="4">
    <source>
        <dbReference type="SAM" id="SignalP"/>
    </source>
</evidence>
<dbReference type="InterPro" id="IPR050325">
    <property type="entry name" value="Prot/Nucl_acid_deglycase"/>
</dbReference>
<dbReference type="GO" id="GO:0019243">
    <property type="term" value="P:methylglyoxal catabolic process to D-lactate via S-lactoyl-glutathione"/>
    <property type="evidence" value="ECO:0007669"/>
    <property type="project" value="TreeGrafter"/>
</dbReference>
<evidence type="ECO:0000313" key="7">
    <source>
        <dbReference type="Proteomes" id="UP000068447"/>
    </source>
</evidence>
<sequence>MNIIKIALLALGLMLSCTLQAQQRLLMVLSSYGQKDAEQNLIKPGFEFDELAKAYQVFVNNGIEVDIASPSGGQPVADNYDVKKEYNHAFINDVRAMGKLRNSLKLSAVNASDYQGIFVVGGKGPMFDLYQDESLQKLIRDIWENKGIVSAVCHGPAALVDVKLSDGSYLVAGKKVNGFTNEEEAAFGKKWRSQFAFLLEDKLRARGANFEHSPMMLNHVAVDGRLITGQNPFSTVDTAISTLKAMGTEPTFIPAYQDDKTIRLVRRLINGESYTTEQLVAEQVQAELIGSYGYYVARFAKTDQDRKKAIKLMELVSPLIRQPMLELSIAENHQALGNYQQAKTTLITLLETHPDLEQAQQMLDGLNK</sequence>
<evidence type="ECO:0000256" key="3">
    <source>
        <dbReference type="ARBA" id="ARBA00038493"/>
    </source>
</evidence>
<dbReference type="AlphaFoldDB" id="A0A0U3B4N0"/>
<dbReference type="OrthoDB" id="9792284at2"/>
<dbReference type="SUPFAM" id="SSF52317">
    <property type="entry name" value="Class I glutamine amidotransferase-like"/>
    <property type="match status" value="1"/>
</dbReference>
<dbReference type="EMBL" id="CP013650">
    <property type="protein sequence ID" value="ALS98521.1"/>
    <property type="molecule type" value="Genomic_DNA"/>
</dbReference>
<dbReference type="InterPro" id="IPR002818">
    <property type="entry name" value="DJ-1/PfpI"/>
</dbReference>
<dbReference type="GO" id="GO:0019172">
    <property type="term" value="F:glyoxalase III activity"/>
    <property type="evidence" value="ECO:0007669"/>
    <property type="project" value="TreeGrafter"/>
</dbReference>
<organism evidence="6 7">
    <name type="scientific">Lacimicrobium alkaliphilum</name>
    <dbReference type="NCBI Taxonomy" id="1526571"/>
    <lineage>
        <taxon>Bacteria</taxon>
        <taxon>Pseudomonadati</taxon>
        <taxon>Pseudomonadota</taxon>
        <taxon>Gammaproteobacteria</taxon>
        <taxon>Alteromonadales</taxon>
        <taxon>Alteromonadaceae</taxon>
        <taxon>Lacimicrobium</taxon>
    </lineage>
</organism>
<feature type="chain" id="PRO_5006836400" description="DJ-1/PfpI domain-containing protein" evidence="4">
    <location>
        <begin position="22"/>
        <end position="368"/>
    </location>
</feature>
<dbReference type="STRING" id="1526571.AT746_09770"/>
<proteinExistence type="inferred from homology"/>
<dbReference type="CDD" id="cd03141">
    <property type="entry name" value="GATase1_Hsp31_like"/>
    <property type="match status" value="1"/>
</dbReference>
<dbReference type="PANTHER" id="PTHR48094">
    <property type="entry name" value="PROTEIN/NUCLEIC ACID DEGLYCASE DJ-1-RELATED"/>
    <property type="match status" value="1"/>
</dbReference>
<evidence type="ECO:0000256" key="2">
    <source>
        <dbReference type="ARBA" id="ARBA00023239"/>
    </source>
</evidence>
<comment type="similarity">
    <text evidence="3">Belongs to the peptidase C56 family. HSP31-like subfamily.</text>
</comment>
<dbReference type="KEGG" id="lal:AT746_09770"/>
<feature type="signal peptide" evidence="4">
    <location>
        <begin position="1"/>
        <end position="21"/>
    </location>
</feature>
<keyword evidence="4" id="KW-0732">Signal</keyword>
<reference evidence="6 7" key="1">
    <citation type="submission" date="2015-12" db="EMBL/GenBank/DDBJ databases">
        <title>Complete genome of Lacimicrobium alkaliphilum KCTC 32984.</title>
        <authorList>
            <person name="Kim S.-G."/>
            <person name="Lee Y.-J."/>
        </authorList>
    </citation>
    <scope>NUCLEOTIDE SEQUENCE [LARGE SCALE GENOMIC DNA]</scope>
    <source>
        <strain evidence="6 7">YelD216</strain>
    </source>
</reference>
<dbReference type="PANTHER" id="PTHR48094:SF11">
    <property type="entry name" value="GLUTATHIONE-INDEPENDENT GLYOXALASE HSP31-RELATED"/>
    <property type="match status" value="1"/>
</dbReference>
<evidence type="ECO:0000313" key="6">
    <source>
        <dbReference type="EMBL" id="ALS98521.1"/>
    </source>
</evidence>
<dbReference type="GO" id="GO:0005737">
    <property type="term" value="C:cytoplasm"/>
    <property type="evidence" value="ECO:0007669"/>
    <property type="project" value="TreeGrafter"/>
</dbReference>
<accession>A0A0U3B4N0</accession>
<keyword evidence="7" id="KW-1185">Reference proteome</keyword>
<dbReference type="RefSeq" id="WP_062479790.1">
    <property type="nucleotide sequence ID" value="NZ_CP013650.1"/>
</dbReference>
<evidence type="ECO:0000256" key="1">
    <source>
        <dbReference type="ARBA" id="ARBA00023016"/>
    </source>
</evidence>
<dbReference type="Gene3D" id="3.40.50.880">
    <property type="match status" value="1"/>
</dbReference>
<dbReference type="Pfam" id="PF01965">
    <property type="entry name" value="DJ-1_PfpI"/>
    <property type="match status" value="1"/>
</dbReference>
<keyword evidence="2" id="KW-0456">Lyase</keyword>
<evidence type="ECO:0000259" key="5">
    <source>
        <dbReference type="Pfam" id="PF01965"/>
    </source>
</evidence>
<feature type="domain" description="DJ-1/PfpI" evidence="5">
    <location>
        <begin position="42"/>
        <end position="238"/>
    </location>
</feature>
<dbReference type="PROSITE" id="PS51257">
    <property type="entry name" value="PROKAR_LIPOPROTEIN"/>
    <property type="match status" value="1"/>
</dbReference>
<protein>
    <recommendedName>
        <fullName evidence="5">DJ-1/PfpI domain-containing protein</fullName>
    </recommendedName>
</protein>
<keyword evidence="1" id="KW-0346">Stress response</keyword>
<gene>
    <name evidence="6" type="ORF">AT746_09770</name>
</gene>
<name>A0A0U3B4N0_9ALTE</name>
<dbReference type="Proteomes" id="UP000068447">
    <property type="component" value="Chromosome"/>
</dbReference>